<dbReference type="InterPro" id="IPR014001">
    <property type="entry name" value="Helicase_ATP-bd"/>
</dbReference>
<gene>
    <name evidence="11" type="ORF">Fcan01_01801</name>
</gene>
<reference evidence="11 12" key="1">
    <citation type="submission" date="2015-12" db="EMBL/GenBank/DDBJ databases">
        <title>The genome of Folsomia candida.</title>
        <authorList>
            <person name="Faddeeva A."/>
            <person name="Derks M.F."/>
            <person name="Anvar Y."/>
            <person name="Smit S."/>
            <person name="Van Straalen N."/>
            <person name="Roelofs D."/>
        </authorList>
    </citation>
    <scope>NUCLEOTIDE SEQUENCE [LARGE SCALE GENOMIC DNA]</scope>
    <source>
        <strain evidence="11 12">VU population</strain>
        <tissue evidence="11">Whole body</tissue>
    </source>
</reference>
<evidence type="ECO:0000256" key="3">
    <source>
        <dbReference type="ARBA" id="ARBA00022741"/>
    </source>
</evidence>
<proteinExistence type="predicted"/>
<dbReference type="InterPro" id="IPR040801">
    <property type="entry name" value="Ski2_N"/>
</dbReference>
<dbReference type="FunFam" id="3.40.50.300:FF:000354">
    <property type="entry name" value="ATP-dependent RNA helicase SKI2"/>
    <property type="match status" value="1"/>
</dbReference>
<name>A0A226EUT8_FOLCA</name>
<dbReference type="Gene3D" id="1.10.3380.30">
    <property type="match status" value="2"/>
</dbReference>
<evidence type="ECO:0000256" key="8">
    <source>
        <dbReference type="ARBA" id="ARBA00047984"/>
    </source>
</evidence>
<evidence type="ECO:0000256" key="5">
    <source>
        <dbReference type="ARBA" id="ARBA00022806"/>
    </source>
</evidence>
<keyword evidence="6" id="KW-0067">ATP-binding</keyword>
<protein>
    <submittedName>
        <fullName evidence="11">Helicase SKI2W</fullName>
    </submittedName>
</protein>
<evidence type="ECO:0000313" key="11">
    <source>
        <dbReference type="EMBL" id="OXA61373.1"/>
    </source>
</evidence>
<dbReference type="Pfam" id="PF00270">
    <property type="entry name" value="DEAD"/>
    <property type="match status" value="1"/>
</dbReference>
<dbReference type="InterPro" id="IPR027417">
    <property type="entry name" value="P-loop_NTPase"/>
</dbReference>
<dbReference type="CDD" id="cd18795">
    <property type="entry name" value="SF2_C_Ski2"/>
    <property type="match status" value="1"/>
</dbReference>
<dbReference type="EMBL" id="LNIX01000001">
    <property type="protein sequence ID" value="OXA61373.1"/>
    <property type="molecule type" value="Genomic_DNA"/>
</dbReference>
<evidence type="ECO:0000256" key="2">
    <source>
        <dbReference type="ARBA" id="ARBA00022490"/>
    </source>
</evidence>
<dbReference type="OMA" id="DHVNIIM"/>
<keyword evidence="4" id="KW-0378">Hydrolase</keyword>
<keyword evidence="7" id="KW-0694">RNA-binding</keyword>
<evidence type="ECO:0000259" key="9">
    <source>
        <dbReference type="PROSITE" id="PS51192"/>
    </source>
</evidence>
<dbReference type="AlphaFoldDB" id="A0A226EUT8"/>
<dbReference type="SMART" id="SM00487">
    <property type="entry name" value="DEXDc"/>
    <property type="match status" value="1"/>
</dbReference>
<dbReference type="FunFam" id="1.10.3380.30:FF:000001">
    <property type="entry name" value="Ski2 ATP-dependent RNA helicase"/>
    <property type="match status" value="1"/>
</dbReference>
<keyword evidence="3" id="KW-0547">Nucleotide-binding</keyword>
<keyword evidence="5 11" id="KW-0347">Helicase</keyword>
<dbReference type="GO" id="GO:0005524">
    <property type="term" value="F:ATP binding"/>
    <property type="evidence" value="ECO:0007669"/>
    <property type="project" value="UniProtKB-KW"/>
</dbReference>
<dbReference type="PROSITE" id="PS51194">
    <property type="entry name" value="HELICASE_CTER"/>
    <property type="match status" value="1"/>
</dbReference>
<evidence type="ECO:0000256" key="4">
    <source>
        <dbReference type="ARBA" id="ARBA00022801"/>
    </source>
</evidence>
<dbReference type="InterPro" id="IPR016438">
    <property type="entry name" value="SKI2-like"/>
</dbReference>
<evidence type="ECO:0000313" key="12">
    <source>
        <dbReference type="Proteomes" id="UP000198287"/>
    </source>
</evidence>
<evidence type="ECO:0000259" key="10">
    <source>
        <dbReference type="PROSITE" id="PS51194"/>
    </source>
</evidence>
<dbReference type="Pfam" id="PF00271">
    <property type="entry name" value="Helicase_C"/>
    <property type="match status" value="1"/>
</dbReference>
<dbReference type="FunFam" id="3.40.50.300:FF:000447">
    <property type="entry name" value="helicase SKI2W isoform X2"/>
    <property type="match status" value="1"/>
</dbReference>
<dbReference type="PANTHER" id="PTHR12131:SF1">
    <property type="entry name" value="ATP-DEPENDENT RNA HELICASE SUPV3L1, MITOCHONDRIAL-RELATED"/>
    <property type="match status" value="1"/>
</dbReference>
<dbReference type="GO" id="GO:0003723">
    <property type="term" value="F:RNA binding"/>
    <property type="evidence" value="ECO:0007669"/>
    <property type="project" value="UniProtKB-KW"/>
</dbReference>
<dbReference type="InterPro" id="IPR050699">
    <property type="entry name" value="RNA-DNA_Helicase"/>
</dbReference>
<dbReference type="SUPFAM" id="SSF52540">
    <property type="entry name" value="P-loop containing nucleoside triphosphate hydrolases"/>
    <property type="match status" value="1"/>
</dbReference>
<comment type="caution">
    <text evidence="11">The sequence shown here is derived from an EMBL/GenBank/DDBJ whole genome shotgun (WGS) entry which is preliminary data.</text>
</comment>
<dbReference type="InterPro" id="IPR012961">
    <property type="entry name" value="Ski2/MTR4_C"/>
</dbReference>
<dbReference type="GO" id="GO:0003724">
    <property type="term" value="F:RNA helicase activity"/>
    <property type="evidence" value="ECO:0007669"/>
    <property type="project" value="UniProtKB-EC"/>
</dbReference>
<dbReference type="OrthoDB" id="64767at2759"/>
<dbReference type="PANTHER" id="PTHR12131">
    <property type="entry name" value="ATP-DEPENDENT RNA AND DNA HELICASE"/>
    <property type="match status" value="1"/>
</dbReference>
<dbReference type="SMART" id="SM01142">
    <property type="entry name" value="DSHCT"/>
    <property type="match status" value="1"/>
</dbReference>
<dbReference type="GO" id="GO:0016787">
    <property type="term" value="F:hydrolase activity"/>
    <property type="evidence" value="ECO:0007669"/>
    <property type="project" value="UniProtKB-KW"/>
</dbReference>
<comment type="catalytic activity">
    <reaction evidence="8">
        <text>ATP + H2O = ADP + phosphate + H(+)</text>
        <dbReference type="Rhea" id="RHEA:13065"/>
        <dbReference type="ChEBI" id="CHEBI:15377"/>
        <dbReference type="ChEBI" id="CHEBI:15378"/>
        <dbReference type="ChEBI" id="CHEBI:30616"/>
        <dbReference type="ChEBI" id="CHEBI:43474"/>
        <dbReference type="ChEBI" id="CHEBI:456216"/>
        <dbReference type="EC" id="3.6.4.13"/>
    </reaction>
</comment>
<dbReference type="STRING" id="158441.A0A226EUT8"/>
<dbReference type="PIRSF" id="PIRSF005198">
    <property type="entry name" value="Antiviral_helicase_SKI2"/>
    <property type="match status" value="1"/>
</dbReference>
<dbReference type="GO" id="GO:0055087">
    <property type="term" value="C:Ski complex"/>
    <property type="evidence" value="ECO:0007669"/>
    <property type="project" value="TreeGrafter"/>
</dbReference>
<keyword evidence="12" id="KW-1185">Reference proteome</keyword>
<feature type="domain" description="Helicase ATP-binding" evidence="9">
    <location>
        <begin position="302"/>
        <end position="458"/>
    </location>
</feature>
<organism evidence="11 12">
    <name type="scientific">Folsomia candida</name>
    <name type="common">Springtail</name>
    <dbReference type="NCBI Taxonomy" id="158441"/>
    <lineage>
        <taxon>Eukaryota</taxon>
        <taxon>Metazoa</taxon>
        <taxon>Ecdysozoa</taxon>
        <taxon>Arthropoda</taxon>
        <taxon>Hexapoda</taxon>
        <taxon>Collembola</taxon>
        <taxon>Entomobryomorpha</taxon>
        <taxon>Isotomoidea</taxon>
        <taxon>Isotomidae</taxon>
        <taxon>Proisotominae</taxon>
        <taxon>Folsomia</taxon>
    </lineage>
</organism>
<dbReference type="Pfam" id="PF08148">
    <property type="entry name" value="DSHCT"/>
    <property type="match status" value="1"/>
</dbReference>
<dbReference type="PROSITE" id="PS51192">
    <property type="entry name" value="HELICASE_ATP_BIND_1"/>
    <property type="match status" value="1"/>
</dbReference>
<dbReference type="InterPro" id="IPR001650">
    <property type="entry name" value="Helicase_C-like"/>
</dbReference>
<feature type="domain" description="Helicase C-terminal" evidence="10">
    <location>
        <begin position="540"/>
        <end position="739"/>
    </location>
</feature>
<dbReference type="InterPro" id="IPR011545">
    <property type="entry name" value="DEAD/DEAH_box_helicase_dom"/>
</dbReference>
<evidence type="ECO:0000256" key="6">
    <source>
        <dbReference type="ARBA" id="ARBA00022840"/>
    </source>
</evidence>
<dbReference type="Gene3D" id="3.40.50.300">
    <property type="entry name" value="P-loop containing nucleotide triphosphate hydrolases"/>
    <property type="match status" value="2"/>
</dbReference>
<evidence type="ECO:0000256" key="1">
    <source>
        <dbReference type="ARBA" id="ARBA00004496"/>
    </source>
</evidence>
<comment type="subcellular location">
    <subcellularLocation>
        <location evidence="1">Cytoplasm</location>
    </subcellularLocation>
</comment>
<sequence length="1259" mass="143111">MEEIPKVFPDLGLPQVVPVVQDLLDEYTKKPENLPIHALDKNLRHIRPSRNFDSLFTFHSRSFPLVQRVKREPATGRLVGYEEVEVSSLGETAKNSLSLTRAPGAKDEGLKGSSTNFPFWPGGFDEEKEILQSANKIEALKINEDEAELFSKLFEKDLLVVPPTFNNGMSLASMQKEPKNDSENNASVDVFAEDRKDGLDFWKVRESTNLEYQPSQAKLAKQGSQAKHLLNEISDDVFSGHEEERKVAPVLKISKTPLSAHSVMPWAELIDVSKPMADFREKVPDMAYTYPFELDTFQKHAIAKLEEHENVFVAAHTSAGKTVVAEYAIALSVQHMTRTIYTSPIKALSNQKFRDFKNTFESVGLVTGDVQINPSASVLIMTTEILRSMLYNGSDVIRDLEWVVFDEIHYLNNEERGHVWEEVLIMLPPHVSIIMLSATVPNAMQFANWVGEIKKKKIYVISTLKRPVPLEHYLYTGSGGKSKDEVFLVLDSEGNFSKKGYDDAKEAKLSRMSKHQQSFGARGGHRNTFNENSEKTTYIGLVNHLQKNENLPVVIFTFSRNRCDQYAQLMSSVDLCTGQQKAEIHGFFMKSISRLKGSDRDLPQVRAFHEMLKNGIGVHHSGILPILKEVVEMLFQKNLVKLLFATETFAMGVNMPARTVVFDSIRKHDGTGFRTLLPAEYIQMAGRAGRRGLDTTGTVIILCKQNIPEITELTNMMTGKAAKLESQFRLTYSMILNLLRVESLTVEDVMKRSFLEATARMKVDSLKEKLHVVQKRVGELEWNHTFDEYLKNFYNDAKNCISVRETLIPFLKNHTRNDMLVPGRIVVVEQLPKYNARFGVILDTIPQKSNPPNRLKVLILTSESDGKSFQAQGFEDNGAIIDEQLKGVEEINQNFDVHFGQMLYFSYTDLVNFKPELNDIGYYPHSVIEVEYQQVLELCSKQIRVDSDTIINNIKCREQSRFASNLPPPNVKKALEDLADMNFSPQDVTLIPANQRVVATRDMNLILELQRFEESKILLKHNNISSKEIFKTKFLEVFSFMKVKDTLEMLEYLLSPRSLRLHEDYQSRIQVLRKLGYIDSDNLVQMKGRVACEMGNQNELMVTEMVLNNMFATAPPAEVAAILSCLVFEAKKVEEPKLDDEPDLKRRVEEVKNLARGIGIAQVECGIKEPAEQYVEQFRFGLAEVVHEWAKGKSFCDIMKLTDVQEGLIVRTIQRLDEMIRDVKDAARIIGDPSLKKKMEESSESIKRDIVFAASLYTQ</sequence>
<dbReference type="SMART" id="SM00490">
    <property type="entry name" value="HELICc"/>
    <property type="match status" value="1"/>
</dbReference>
<accession>A0A226EUT8</accession>
<dbReference type="GO" id="GO:0070478">
    <property type="term" value="P:nuclear-transcribed mRNA catabolic process, 3'-5' exonucleolytic nonsense-mediated decay"/>
    <property type="evidence" value="ECO:0007669"/>
    <property type="project" value="TreeGrafter"/>
</dbReference>
<keyword evidence="2" id="KW-0963">Cytoplasm</keyword>
<evidence type="ECO:0000256" key="7">
    <source>
        <dbReference type="ARBA" id="ARBA00022884"/>
    </source>
</evidence>
<dbReference type="Pfam" id="PF17911">
    <property type="entry name" value="Ski2_N"/>
    <property type="match status" value="1"/>
</dbReference>
<dbReference type="Proteomes" id="UP000198287">
    <property type="component" value="Unassembled WGS sequence"/>
</dbReference>